<dbReference type="SUPFAM" id="SSF103473">
    <property type="entry name" value="MFS general substrate transporter"/>
    <property type="match status" value="1"/>
</dbReference>
<feature type="transmembrane region" description="Helical" evidence="6">
    <location>
        <begin position="49"/>
        <end position="71"/>
    </location>
</feature>
<feature type="domain" description="Major facilitator superfamily (MFS) profile" evidence="7">
    <location>
        <begin position="14"/>
        <end position="411"/>
    </location>
</feature>
<proteinExistence type="predicted"/>
<feature type="transmembrane region" description="Helical" evidence="6">
    <location>
        <begin position="295"/>
        <end position="315"/>
    </location>
</feature>
<keyword evidence="3 6" id="KW-0812">Transmembrane</keyword>
<feature type="transmembrane region" description="Helical" evidence="6">
    <location>
        <begin position="357"/>
        <end position="379"/>
    </location>
</feature>
<dbReference type="PROSITE" id="PS50850">
    <property type="entry name" value="MFS"/>
    <property type="match status" value="1"/>
</dbReference>
<dbReference type="EMBL" id="CP000631">
    <property type="protein sequence ID" value="ACM31324.1"/>
    <property type="molecule type" value="Genomic_DNA"/>
</dbReference>
<comment type="subcellular location">
    <subcellularLocation>
        <location evidence="1">Cell membrane</location>
        <topology evidence="1">Multi-pass membrane protein</topology>
    </subcellularLocation>
</comment>
<feature type="transmembrane region" description="Helical" evidence="6">
    <location>
        <begin position="78"/>
        <end position="99"/>
    </location>
</feature>
<dbReference type="InterPro" id="IPR050189">
    <property type="entry name" value="MFS_Efflux_Transporters"/>
</dbReference>
<dbReference type="GO" id="GO:0022857">
    <property type="term" value="F:transmembrane transporter activity"/>
    <property type="evidence" value="ECO:0007669"/>
    <property type="project" value="InterPro"/>
</dbReference>
<dbReference type="PANTHER" id="PTHR43124:SF3">
    <property type="entry name" value="CHLORAMPHENICOL EFFLUX PUMP RV0191"/>
    <property type="match status" value="1"/>
</dbReference>
<feature type="transmembrane region" description="Helical" evidence="6">
    <location>
        <begin position="385"/>
        <end position="406"/>
    </location>
</feature>
<name>B9JQA5_RHIR8</name>
<dbReference type="AlphaFoldDB" id="B9JQA5"/>
<dbReference type="RefSeq" id="WP_012653316.1">
    <property type="nucleotide sequence ID" value="NC_011987.1"/>
</dbReference>
<evidence type="ECO:0000256" key="1">
    <source>
        <dbReference type="ARBA" id="ARBA00004651"/>
    </source>
</evidence>
<accession>B9JQA5</accession>
<evidence type="ECO:0000256" key="2">
    <source>
        <dbReference type="ARBA" id="ARBA00022475"/>
    </source>
</evidence>
<feature type="transmembrane region" description="Helical" evidence="6">
    <location>
        <begin position="221"/>
        <end position="242"/>
    </location>
</feature>
<protein>
    <submittedName>
        <fullName evidence="8">Transporter transmembrane protein</fullName>
    </submittedName>
</protein>
<keyword evidence="8" id="KW-0614">Plasmid</keyword>
<evidence type="ECO:0000256" key="4">
    <source>
        <dbReference type="ARBA" id="ARBA00022989"/>
    </source>
</evidence>
<sequence length="418" mass="43014">MIESTSQDGFRWRVLLAIAVSSVCAGMVIMSFAPLIGDVAKDLNVDLGTASFGLIGVTMFVSAVGIGLLGFWINKIGIFRVIIAGQLLILLSNAAIPMIGGQLASLVLIRVLQGLGSAALTVAISPALALWFPREEMGRAMGLQSVGMAVGIILGLNAGPVLSQMLGGWQLGVGLLSFVPLLALLITVPIAIASHSHSRAAVAEARDHETTPTSDFLRVPAFWVGLIALCLCYWVGLAFNGLSPGYLAVDPPTGAGYGSQGAGRLMLLFTLAGVAGPPLGGFLIDKLFEGRSSPLVAIGWVLGAVCYTAILFSPVHSNSVVLGAVLLGAGLANPFINVTLMSYAAKVFPPHVVGKVCGLWLSLSFLAGAGGVMACSITLSATGSYTSPILIIGIGSLIGLATVPFFKQPSPHERVAAL</sequence>
<feature type="transmembrane region" description="Helical" evidence="6">
    <location>
        <begin position="262"/>
        <end position="283"/>
    </location>
</feature>
<keyword evidence="2" id="KW-1003">Cell membrane</keyword>
<dbReference type="Pfam" id="PF07690">
    <property type="entry name" value="MFS_1"/>
    <property type="match status" value="1"/>
</dbReference>
<dbReference type="Gene3D" id="1.20.1250.20">
    <property type="entry name" value="MFS general substrate transporter like domains"/>
    <property type="match status" value="2"/>
</dbReference>
<organism evidence="8 9">
    <name type="scientific">Rhizobium rhizogenes (strain K84 / ATCC BAA-868)</name>
    <name type="common">Agrobacterium radiobacter</name>
    <dbReference type="NCBI Taxonomy" id="311403"/>
    <lineage>
        <taxon>Bacteria</taxon>
        <taxon>Pseudomonadati</taxon>
        <taxon>Pseudomonadota</taxon>
        <taxon>Alphaproteobacteria</taxon>
        <taxon>Hyphomicrobiales</taxon>
        <taxon>Rhizobiaceae</taxon>
        <taxon>Rhizobium/Agrobacterium group</taxon>
        <taxon>Rhizobium</taxon>
    </lineage>
</organism>
<evidence type="ECO:0000259" key="7">
    <source>
        <dbReference type="PROSITE" id="PS50850"/>
    </source>
</evidence>
<dbReference type="InterPro" id="IPR036259">
    <property type="entry name" value="MFS_trans_sf"/>
</dbReference>
<evidence type="ECO:0000313" key="9">
    <source>
        <dbReference type="Proteomes" id="UP000001600"/>
    </source>
</evidence>
<keyword evidence="5 6" id="KW-0472">Membrane</keyword>
<dbReference type="HOGENOM" id="CLU_660152_0_0_5"/>
<dbReference type="KEGG" id="ara:Arad_12332"/>
<keyword evidence="4 6" id="KW-1133">Transmembrane helix</keyword>
<gene>
    <name evidence="8" type="ordered locus">Arad_12332</name>
</gene>
<feature type="transmembrane region" description="Helical" evidence="6">
    <location>
        <begin position="111"/>
        <end position="133"/>
    </location>
</feature>
<feature type="transmembrane region" description="Helical" evidence="6">
    <location>
        <begin position="321"/>
        <end position="345"/>
    </location>
</feature>
<dbReference type="Proteomes" id="UP000001600">
    <property type="component" value="Plasmid pAtK84c"/>
</dbReference>
<feature type="transmembrane region" description="Helical" evidence="6">
    <location>
        <begin position="169"/>
        <end position="192"/>
    </location>
</feature>
<dbReference type="GO" id="GO:0005886">
    <property type="term" value="C:plasma membrane"/>
    <property type="evidence" value="ECO:0007669"/>
    <property type="project" value="UniProtKB-SubCell"/>
</dbReference>
<geneLocation type="plasmid" evidence="8 9">
    <name>pAtK84c</name>
</geneLocation>
<evidence type="ECO:0000256" key="6">
    <source>
        <dbReference type="SAM" id="Phobius"/>
    </source>
</evidence>
<evidence type="ECO:0000256" key="3">
    <source>
        <dbReference type="ARBA" id="ARBA00022692"/>
    </source>
</evidence>
<dbReference type="InterPro" id="IPR011701">
    <property type="entry name" value="MFS"/>
</dbReference>
<evidence type="ECO:0000313" key="8">
    <source>
        <dbReference type="EMBL" id="ACM31324.1"/>
    </source>
</evidence>
<reference evidence="8 9" key="1">
    <citation type="journal article" date="2009" name="J. Bacteriol.">
        <title>Genome sequences of three Agrobacterium biovars help elucidate the evolution of multichromosome genomes in bacteria.</title>
        <authorList>
            <person name="Slater S.C."/>
            <person name="Goldman B.S."/>
            <person name="Goodner B."/>
            <person name="Setubal J.C."/>
            <person name="Farrand S.K."/>
            <person name="Nester E.W."/>
            <person name="Burr T.J."/>
            <person name="Banta L."/>
            <person name="Dickerman A.W."/>
            <person name="Paulsen I."/>
            <person name="Otten L."/>
            <person name="Suen G."/>
            <person name="Welch R."/>
            <person name="Almeida N.F."/>
            <person name="Arnold F."/>
            <person name="Burton O.T."/>
            <person name="Du Z."/>
            <person name="Ewing A."/>
            <person name="Godsy E."/>
            <person name="Heisel S."/>
            <person name="Houmiel K.L."/>
            <person name="Jhaveri J."/>
            <person name="Lu J."/>
            <person name="Miller N.M."/>
            <person name="Norton S."/>
            <person name="Chen Q."/>
            <person name="Phoolcharoen W."/>
            <person name="Ohlin V."/>
            <person name="Ondrusek D."/>
            <person name="Pride N."/>
            <person name="Stricklin S.L."/>
            <person name="Sun J."/>
            <person name="Wheeler C."/>
            <person name="Wilson L."/>
            <person name="Zhu H."/>
            <person name="Wood D.W."/>
        </authorList>
    </citation>
    <scope>NUCLEOTIDE SEQUENCE [LARGE SCALE GENOMIC DNA]</scope>
    <source>
        <strain evidence="9">K84 / ATCC BAA-868</strain>
        <plasmid evidence="8 9">pAtK84c</plasmid>
    </source>
</reference>
<feature type="transmembrane region" description="Helical" evidence="6">
    <location>
        <begin position="12"/>
        <end position="37"/>
    </location>
</feature>
<dbReference type="InterPro" id="IPR020846">
    <property type="entry name" value="MFS_dom"/>
</dbReference>
<dbReference type="PANTHER" id="PTHR43124">
    <property type="entry name" value="PURINE EFFLUX PUMP PBUE"/>
    <property type="match status" value="1"/>
</dbReference>
<feature type="transmembrane region" description="Helical" evidence="6">
    <location>
        <begin position="145"/>
        <end position="163"/>
    </location>
</feature>
<evidence type="ECO:0000256" key="5">
    <source>
        <dbReference type="ARBA" id="ARBA00023136"/>
    </source>
</evidence>